<dbReference type="AlphaFoldDB" id="A0A0G4H5U5"/>
<organism evidence="1">
    <name type="scientific">Chromera velia CCMP2878</name>
    <dbReference type="NCBI Taxonomy" id="1169474"/>
    <lineage>
        <taxon>Eukaryota</taxon>
        <taxon>Sar</taxon>
        <taxon>Alveolata</taxon>
        <taxon>Colpodellida</taxon>
        <taxon>Chromeraceae</taxon>
        <taxon>Chromera</taxon>
    </lineage>
</organism>
<dbReference type="VEuPathDB" id="CryptoDB:Cvel_24807"/>
<proteinExistence type="predicted"/>
<reference evidence="1" key="1">
    <citation type="submission" date="2014-11" db="EMBL/GenBank/DDBJ databases">
        <authorList>
            <person name="Otto D Thomas"/>
            <person name="Naeem Raeece"/>
        </authorList>
    </citation>
    <scope>NUCLEOTIDE SEQUENCE</scope>
</reference>
<protein>
    <submittedName>
        <fullName evidence="1">Uncharacterized protein</fullName>
    </submittedName>
</protein>
<accession>A0A0G4H5U5</accession>
<name>A0A0G4H5U5_9ALVE</name>
<gene>
    <name evidence="1" type="ORF">Cvel_24807</name>
</gene>
<evidence type="ECO:0000313" key="1">
    <source>
        <dbReference type="EMBL" id="CEM39217.1"/>
    </source>
</evidence>
<sequence length="78" mass="8654">MTATALYVEEAPRVACVEVLVEAQVGYRVGDWSAEWELRVQQERDAQRRLGVERKWGTGFGTGLQTLSRVGVQSESGV</sequence>
<dbReference type="EMBL" id="CDMZ01001912">
    <property type="protein sequence ID" value="CEM39217.1"/>
    <property type="molecule type" value="Genomic_DNA"/>
</dbReference>